<dbReference type="Proteomes" id="UP001443914">
    <property type="component" value="Unassembled WGS sequence"/>
</dbReference>
<evidence type="ECO:0000313" key="3">
    <source>
        <dbReference type="EMBL" id="KAK9669617.1"/>
    </source>
</evidence>
<dbReference type="EMBL" id="JBDFQZ010000013">
    <property type="protein sequence ID" value="KAK9669617.1"/>
    <property type="molecule type" value="Genomic_DNA"/>
</dbReference>
<feature type="domain" description="PLAT" evidence="2">
    <location>
        <begin position="1"/>
        <end position="83"/>
    </location>
</feature>
<organism evidence="3 4">
    <name type="scientific">Saponaria officinalis</name>
    <name type="common">Common soapwort</name>
    <name type="synonym">Lychnis saponaria</name>
    <dbReference type="NCBI Taxonomy" id="3572"/>
    <lineage>
        <taxon>Eukaryota</taxon>
        <taxon>Viridiplantae</taxon>
        <taxon>Streptophyta</taxon>
        <taxon>Embryophyta</taxon>
        <taxon>Tracheophyta</taxon>
        <taxon>Spermatophyta</taxon>
        <taxon>Magnoliopsida</taxon>
        <taxon>eudicotyledons</taxon>
        <taxon>Gunneridae</taxon>
        <taxon>Pentapetalae</taxon>
        <taxon>Caryophyllales</taxon>
        <taxon>Caryophyllaceae</taxon>
        <taxon>Caryophylleae</taxon>
        <taxon>Saponaria</taxon>
    </lineage>
</organism>
<dbReference type="InterPro" id="IPR036392">
    <property type="entry name" value="PLAT/LH2_dom_sf"/>
</dbReference>
<keyword evidence="4" id="KW-1185">Reference proteome</keyword>
<evidence type="ECO:0000313" key="4">
    <source>
        <dbReference type="Proteomes" id="UP001443914"/>
    </source>
</evidence>
<proteinExistence type="predicted"/>
<protein>
    <recommendedName>
        <fullName evidence="2">PLAT domain-containing protein</fullName>
    </recommendedName>
</protein>
<reference evidence="3" key="1">
    <citation type="submission" date="2024-03" db="EMBL/GenBank/DDBJ databases">
        <title>WGS assembly of Saponaria officinalis var. Norfolk2.</title>
        <authorList>
            <person name="Jenkins J."/>
            <person name="Shu S."/>
            <person name="Grimwood J."/>
            <person name="Barry K."/>
            <person name="Goodstein D."/>
            <person name="Schmutz J."/>
            <person name="Leebens-Mack J."/>
            <person name="Osbourn A."/>
        </authorList>
    </citation>
    <scope>NUCLEOTIDE SEQUENCE [LARGE SCALE GENOMIC DNA]</scope>
    <source>
        <strain evidence="3">JIC</strain>
    </source>
</reference>
<gene>
    <name evidence="3" type="ORF">RND81_13G143900</name>
</gene>
<dbReference type="Pfam" id="PF01477">
    <property type="entry name" value="PLAT"/>
    <property type="match status" value="1"/>
</dbReference>
<name>A0AAW1H0Y2_SAPOF</name>
<accession>A0AAW1H0Y2</accession>
<dbReference type="PROSITE" id="PS50095">
    <property type="entry name" value="PLAT"/>
    <property type="match status" value="1"/>
</dbReference>
<evidence type="ECO:0000259" key="2">
    <source>
        <dbReference type="PROSITE" id="PS50095"/>
    </source>
</evidence>
<dbReference type="AlphaFoldDB" id="A0AAW1H0Y2"/>
<sequence>MDGDYDYFERNDLDSFTFESECLASKVCKIELSHDNSGTKPGWYVSYLQVITNWPNNCSRTMFEINQWLALDEYPHSLSVTKDLCGSSQLNFNRRVNDSLLNLPSLA</sequence>
<dbReference type="Gene3D" id="2.60.60.20">
    <property type="entry name" value="PLAT/LH2 domain"/>
    <property type="match status" value="1"/>
</dbReference>
<comment type="caution">
    <text evidence="1">Lacks conserved residue(s) required for the propagation of feature annotation.</text>
</comment>
<evidence type="ECO:0000256" key="1">
    <source>
        <dbReference type="PROSITE-ProRule" id="PRU00152"/>
    </source>
</evidence>
<dbReference type="SUPFAM" id="SSF49723">
    <property type="entry name" value="Lipase/lipooxygenase domain (PLAT/LH2 domain)"/>
    <property type="match status" value="1"/>
</dbReference>
<comment type="caution">
    <text evidence="3">The sequence shown here is derived from an EMBL/GenBank/DDBJ whole genome shotgun (WGS) entry which is preliminary data.</text>
</comment>
<dbReference type="InterPro" id="IPR001024">
    <property type="entry name" value="PLAT/LH2_dom"/>
</dbReference>
<dbReference type="PANTHER" id="PTHR31718">
    <property type="entry name" value="PLAT DOMAIN-CONTAINING PROTEIN"/>
    <property type="match status" value="1"/>
</dbReference>
<dbReference type="PANTHER" id="PTHR31718:SF0">
    <property type="entry name" value="PLAT DOMAIN-CONTAINING PROTEIN 2"/>
    <property type="match status" value="1"/>
</dbReference>